<dbReference type="Proteomes" id="UP001597394">
    <property type="component" value="Unassembled WGS sequence"/>
</dbReference>
<keyword evidence="8" id="KW-0675">Receptor</keyword>
<reference evidence="9" key="1">
    <citation type="journal article" date="2019" name="Int. J. Syst. Evol. Microbiol.">
        <title>The Global Catalogue of Microorganisms (GCM) 10K type strain sequencing project: providing services to taxonomists for standard genome sequencing and annotation.</title>
        <authorList>
            <consortium name="The Broad Institute Genomics Platform"/>
            <consortium name="The Broad Institute Genome Sequencing Center for Infectious Disease"/>
            <person name="Wu L."/>
            <person name="Ma J."/>
        </authorList>
    </citation>
    <scope>NUCLEOTIDE SEQUENCE [LARGE SCALE GENOMIC DNA]</scope>
    <source>
        <strain evidence="9">KCTC 52204</strain>
    </source>
</reference>
<evidence type="ECO:0000259" key="7">
    <source>
        <dbReference type="Pfam" id="PF07715"/>
    </source>
</evidence>
<keyword evidence="3" id="KW-0998">Cell outer membrane</keyword>
<evidence type="ECO:0000256" key="5">
    <source>
        <dbReference type="SAM" id="SignalP"/>
    </source>
</evidence>
<keyword evidence="5" id="KW-0732">Signal</keyword>
<dbReference type="PANTHER" id="PTHR40980">
    <property type="entry name" value="PLUG DOMAIN-CONTAINING PROTEIN"/>
    <property type="match status" value="1"/>
</dbReference>
<accession>A0ABW5KB75</accession>
<dbReference type="InterPro" id="IPR000531">
    <property type="entry name" value="Beta-barrel_TonB"/>
</dbReference>
<dbReference type="EMBL" id="JBHULG010000001">
    <property type="protein sequence ID" value="MFD2545020.1"/>
    <property type="molecule type" value="Genomic_DNA"/>
</dbReference>
<feature type="chain" id="PRO_5047070002" evidence="5">
    <location>
        <begin position="20"/>
        <end position="847"/>
    </location>
</feature>
<keyword evidence="9" id="KW-1185">Reference proteome</keyword>
<evidence type="ECO:0000256" key="3">
    <source>
        <dbReference type="ARBA" id="ARBA00023237"/>
    </source>
</evidence>
<keyword evidence="2 4" id="KW-0472">Membrane</keyword>
<dbReference type="InterPro" id="IPR036942">
    <property type="entry name" value="Beta-barrel_TonB_sf"/>
</dbReference>
<comment type="caution">
    <text evidence="8">The sequence shown here is derived from an EMBL/GenBank/DDBJ whole genome shotgun (WGS) entry which is preliminary data.</text>
</comment>
<dbReference type="InterPro" id="IPR037066">
    <property type="entry name" value="Plug_dom_sf"/>
</dbReference>
<dbReference type="Pfam" id="PF07715">
    <property type="entry name" value="Plug"/>
    <property type="match status" value="1"/>
</dbReference>
<sequence>MSKLSIAVFFLTCSVAVFAQETKNDSVKTEKKIEGVTIKGSVKKSSESNIISIQRKSVEVIERVGTDQLEKQGVGDVSVAVTKATGAQKQEGSGQVFIRGLGDRNNATTMNGLPIPSNDPIYKNIDLSIIKTDMIDYVGLEKVYNPKMWGDMSGANVDIVSKVYTGKPYFKVNLGSSVNSNAINQKNFYLQNGPDYFGFKQINKPSNASLVSNGYVFKTSWSNKEVFTPINSSLGIDFGRTFNIGEEGKLSVFGFGSFDNNYGYKEGVTRSVDNVGIPTKDLFGTEYSYSTNSTGLINLNYKLNSNHNLKFVSNYIHTTEQKLENYSGYIRDTNENRAEETALLRRANYKTNDLFINQLSGEHKISSPLKLYWNLGFNRLDSRRPDRMQNISIYNQTTDSNYFGASNPGANHRYFDKLIENDYVGDIHADYQLSENAKLTFGYNGRYKKSDFRATQFNFRVNAAQGNYFLNPADYGSFFNTTNYNSGFFDIVTFRGDIKWNPETALIPQFYNSEVLNNAGYANLDYKFSDRLTAQVGLRYDNLDQKIEYSTSIKEGKVEKNYSKILPALNLKYSVNDTNNLRFSASKTYTTPLLLEVAPYEYEEVDELSFGNPALYPSDNYNADLKWEWFPKRGEVISVTAFGKYIQNPISRVTVNSSSNSVSFVNIGDKGHVFGVEMEFRKDLYQNNNTRIYTFLNGTYLNTNQDLDKEKVVAETTTSYSNTISIDPSKSNDKMQGASDFLANVNLGLEQKWGSKNSLDLVVSYSHISDNIYAIGYANKGNLVDKAINVLDAVAKVKFGNGIGFSVSGKNLLNPNFKRVQENTNGDVSVRDYKKGTNIGVGVSYEF</sequence>
<feature type="domain" description="TonB-dependent receptor-like beta-barrel" evidence="6">
    <location>
        <begin position="394"/>
        <end position="812"/>
    </location>
</feature>
<evidence type="ECO:0000313" key="9">
    <source>
        <dbReference type="Proteomes" id="UP001597394"/>
    </source>
</evidence>
<dbReference type="RefSeq" id="WP_255928605.1">
    <property type="nucleotide sequence ID" value="NZ_JANFQP010000001.1"/>
</dbReference>
<keyword evidence="4" id="KW-0798">TonB box</keyword>
<comment type="similarity">
    <text evidence="4">Belongs to the TonB-dependent receptor family.</text>
</comment>
<evidence type="ECO:0000256" key="1">
    <source>
        <dbReference type="ARBA" id="ARBA00004442"/>
    </source>
</evidence>
<dbReference type="PANTHER" id="PTHR40980:SF5">
    <property type="entry name" value="TONB-DEPENDENT RECEPTOR"/>
    <property type="match status" value="1"/>
</dbReference>
<name>A0ABW5KB75_9FLAO</name>
<dbReference type="Pfam" id="PF00593">
    <property type="entry name" value="TonB_dep_Rec_b-barrel"/>
    <property type="match status" value="1"/>
</dbReference>
<proteinExistence type="inferred from homology"/>
<dbReference type="InterPro" id="IPR012910">
    <property type="entry name" value="Plug_dom"/>
</dbReference>
<comment type="subcellular location">
    <subcellularLocation>
        <location evidence="1 4">Cell outer membrane</location>
    </subcellularLocation>
</comment>
<organism evidence="8 9">
    <name type="scientific">Kaistella montana</name>
    <dbReference type="NCBI Taxonomy" id="1849733"/>
    <lineage>
        <taxon>Bacteria</taxon>
        <taxon>Pseudomonadati</taxon>
        <taxon>Bacteroidota</taxon>
        <taxon>Flavobacteriia</taxon>
        <taxon>Flavobacteriales</taxon>
        <taxon>Weeksellaceae</taxon>
        <taxon>Chryseobacterium group</taxon>
        <taxon>Kaistella</taxon>
    </lineage>
</organism>
<gene>
    <name evidence="8" type="ORF">ACFSO8_06040</name>
</gene>
<dbReference type="Gene3D" id="2.170.130.10">
    <property type="entry name" value="TonB-dependent receptor, plug domain"/>
    <property type="match status" value="1"/>
</dbReference>
<protein>
    <submittedName>
        <fullName evidence="8">TonB-dependent receptor domain-containing protein</fullName>
    </submittedName>
</protein>
<feature type="domain" description="TonB-dependent receptor plug" evidence="7">
    <location>
        <begin position="57"/>
        <end position="138"/>
    </location>
</feature>
<dbReference type="SUPFAM" id="SSF56935">
    <property type="entry name" value="Porins"/>
    <property type="match status" value="1"/>
</dbReference>
<dbReference type="Gene3D" id="2.40.170.20">
    <property type="entry name" value="TonB-dependent receptor, beta-barrel domain"/>
    <property type="match status" value="1"/>
</dbReference>
<evidence type="ECO:0000256" key="2">
    <source>
        <dbReference type="ARBA" id="ARBA00023136"/>
    </source>
</evidence>
<evidence type="ECO:0000259" key="6">
    <source>
        <dbReference type="Pfam" id="PF00593"/>
    </source>
</evidence>
<evidence type="ECO:0000313" key="8">
    <source>
        <dbReference type="EMBL" id="MFD2545020.1"/>
    </source>
</evidence>
<feature type="signal peptide" evidence="5">
    <location>
        <begin position="1"/>
        <end position="19"/>
    </location>
</feature>
<evidence type="ECO:0000256" key="4">
    <source>
        <dbReference type="RuleBase" id="RU003357"/>
    </source>
</evidence>